<dbReference type="PROSITE" id="PS00211">
    <property type="entry name" value="ABC_TRANSPORTER_1"/>
    <property type="match status" value="1"/>
</dbReference>
<dbReference type="GO" id="GO:0022857">
    <property type="term" value="F:transmembrane transporter activity"/>
    <property type="evidence" value="ECO:0000318"/>
    <property type="project" value="GO_Central"/>
</dbReference>
<feature type="transmembrane region" description="Helical" evidence="9">
    <location>
        <begin position="536"/>
        <end position="556"/>
    </location>
</feature>
<feature type="transmembrane region" description="Helical" evidence="9">
    <location>
        <begin position="425"/>
        <end position="451"/>
    </location>
</feature>
<dbReference type="GO" id="GO:0016887">
    <property type="term" value="F:ATP hydrolysis activity"/>
    <property type="evidence" value="ECO:0007669"/>
    <property type="project" value="InterPro"/>
</dbReference>
<evidence type="ECO:0000313" key="12">
    <source>
        <dbReference type="Proteomes" id="UP000006727"/>
    </source>
</evidence>
<dbReference type="EMBL" id="ABEU02000009">
    <property type="status" value="NOT_ANNOTATED_CDS"/>
    <property type="molecule type" value="Genomic_DNA"/>
</dbReference>
<evidence type="ECO:0000256" key="8">
    <source>
        <dbReference type="ARBA" id="ARBA00023136"/>
    </source>
</evidence>
<evidence type="ECO:0000256" key="9">
    <source>
        <dbReference type="SAM" id="Phobius"/>
    </source>
</evidence>
<keyword evidence="4 9" id="KW-0812">Transmembrane</keyword>
<evidence type="ECO:0000256" key="1">
    <source>
        <dbReference type="ARBA" id="ARBA00004141"/>
    </source>
</evidence>
<dbReference type="InterPro" id="IPR043926">
    <property type="entry name" value="ABCG_dom"/>
</dbReference>
<dbReference type="GO" id="GO:0005524">
    <property type="term" value="F:ATP binding"/>
    <property type="evidence" value="ECO:0007669"/>
    <property type="project" value="UniProtKB-KW"/>
</dbReference>
<feature type="transmembrane region" description="Helical" evidence="9">
    <location>
        <begin position="471"/>
        <end position="497"/>
    </location>
</feature>
<dbReference type="EnsemblPlants" id="Pp3c9_19220V3.3">
    <property type="protein sequence ID" value="Pp3c9_19220V3.3"/>
    <property type="gene ID" value="Pp3c9_19220"/>
</dbReference>
<evidence type="ECO:0000256" key="6">
    <source>
        <dbReference type="ARBA" id="ARBA00022840"/>
    </source>
</evidence>
<dbReference type="Proteomes" id="UP000006727">
    <property type="component" value="Chromosome 9"/>
</dbReference>
<proteinExistence type="inferred from homology"/>
<keyword evidence="8 9" id="KW-0472">Membrane</keyword>
<dbReference type="Gramene" id="Pp3c9_19220V3.2">
    <property type="protein sequence ID" value="Pp3c9_19220V3.2"/>
    <property type="gene ID" value="Pp3c9_19220"/>
</dbReference>
<dbReference type="SMART" id="SM00382">
    <property type="entry name" value="AAA"/>
    <property type="match status" value="1"/>
</dbReference>
<feature type="transmembrane region" description="Helical" evidence="9">
    <location>
        <begin position="509"/>
        <end position="530"/>
    </location>
</feature>
<dbReference type="SUPFAM" id="SSF52540">
    <property type="entry name" value="P-loop containing nucleoside triphosphate hydrolases"/>
    <property type="match status" value="1"/>
</dbReference>
<dbReference type="GeneID" id="112286461"/>
<dbReference type="PROSITE" id="PS50893">
    <property type="entry name" value="ABC_TRANSPORTER_2"/>
    <property type="match status" value="1"/>
</dbReference>
<dbReference type="Pfam" id="PF19055">
    <property type="entry name" value="ABC2_membrane_7"/>
    <property type="match status" value="1"/>
</dbReference>
<keyword evidence="7 9" id="KW-1133">Transmembrane helix</keyword>
<dbReference type="CDD" id="cd03213">
    <property type="entry name" value="ABCG_EPDR"/>
    <property type="match status" value="1"/>
</dbReference>
<keyword evidence="6" id="KW-0067">ATP-binding</keyword>
<gene>
    <name evidence="11" type="primary">LOC112286461</name>
</gene>
<feature type="transmembrane region" description="Helical" evidence="9">
    <location>
        <begin position="568"/>
        <end position="586"/>
    </location>
</feature>
<organism evidence="11 12">
    <name type="scientific">Physcomitrium patens</name>
    <name type="common">Spreading-leaved earth moss</name>
    <name type="synonym">Physcomitrella patens</name>
    <dbReference type="NCBI Taxonomy" id="3218"/>
    <lineage>
        <taxon>Eukaryota</taxon>
        <taxon>Viridiplantae</taxon>
        <taxon>Streptophyta</taxon>
        <taxon>Embryophyta</taxon>
        <taxon>Bryophyta</taxon>
        <taxon>Bryophytina</taxon>
        <taxon>Bryopsida</taxon>
        <taxon>Funariidae</taxon>
        <taxon>Funariales</taxon>
        <taxon>Funariaceae</taxon>
        <taxon>Physcomitrium</taxon>
    </lineage>
</organism>
<accession>A0A7I4FVY3</accession>
<dbReference type="AlphaFoldDB" id="A0A7I4FVY3"/>
<dbReference type="RefSeq" id="XP_024384135.1">
    <property type="nucleotide sequence ID" value="XM_024528367.2"/>
</dbReference>
<dbReference type="PANTHER" id="PTHR48042">
    <property type="entry name" value="ABC TRANSPORTER G FAMILY MEMBER 11"/>
    <property type="match status" value="1"/>
</dbReference>
<dbReference type="GO" id="GO:0140359">
    <property type="term" value="F:ABC-type transporter activity"/>
    <property type="evidence" value="ECO:0007669"/>
    <property type="project" value="InterPro"/>
</dbReference>
<evidence type="ECO:0000313" key="11">
    <source>
        <dbReference type="EnsemblPlants" id="Pp3c9_19220V3.2"/>
    </source>
</evidence>
<comment type="similarity">
    <text evidence="2">Belongs to the ABC transporter superfamily. ABCG family. Eye pigment precursor importer (TC 3.A.1.204) subfamily.</text>
</comment>
<dbReference type="InterPro" id="IPR052215">
    <property type="entry name" value="Plant_ABCG"/>
</dbReference>
<keyword evidence="5" id="KW-0547">Nucleotide-binding</keyword>
<feature type="transmembrane region" description="Helical" evidence="9">
    <location>
        <begin position="632"/>
        <end position="652"/>
    </location>
</feature>
<dbReference type="InterPro" id="IPR027417">
    <property type="entry name" value="P-loop_NTPase"/>
</dbReference>
<dbReference type="GO" id="GO:0055085">
    <property type="term" value="P:transmembrane transport"/>
    <property type="evidence" value="ECO:0000318"/>
    <property type="project" value="GO_Central"/>
</dbReference>
<evidence type="ECO:0000256" key="4">
    <source>
        <dbReference type="ARBA" id="ARBA00022692"/>
    </source>
</evidence>
<evidence type="ECO:0000259" key="10">
    <source>
        <dbReference type="PROSITE" id="PS50893"/>
    </source>
</evidence>
<dbReference type="Pfam" id="PF00005">
    <property type="entry name" value="ABC_tran"/>
    <property type="match status" value="1"/>
</dbReference>
<reference evidence="11 12" key="1">
    <citation type="journal article" date="2008" name="Science">
        <title>The Physcomitrella genome reveals evolutionary insights into the conquest of land by plants.</title>
        <authorList>
            <person name="Rensing S."/>
            <person name="Lang D."/>
            <person name="Zimmer A."/>
            <person name="Terry A."/>
            <person name="Salamov A."/>
            <person name="Shapiro H."/>
            <person name="Nishiyama T."/>
            <person name="Perroud P.-F."/>
            <person name="Lindquist E."/>
            <person name="Kamisugi Y."/>
            <person name="Tanahashi T."/>
            <person name="Sakakibara K."/>
            <person name="Fujita T."/>
            <person name="Oishi K."/>
            <person name="Shin-I T."/>
            <person name="Kuroki Y."/>
            <person name="Toyoda A."/>
            <person name="Suzuki Y."/>
            <person name="Hashimoto A."/>
            <person name="Yamaguchi K."/>
            <person name="Sugano A."/>
            <person name="Kohara Y."/>
            <person name="Fujiyama A."/>
            <person name="Anterola A."/>
            <person name="Aoki S."/>
            <person name="Ashton N."/>
            <person name="Barbazuk W.B."/>
            <person name="Barker E."/>
            <person name="Bennetzen J."/>
            <person name="Bezanilla M."/>
            <person name="Blankenship R."/>
            <person name="Cho S.H."/>
            <person name="Dutcher S."/>
            <person name="Estelle M."/>
            <person name="Fawcett J.A."/>
            <person name="Gundlach H."/>
            <person name="Hanada K."/>
            <person name="Heyl A."/>
            <person name="Hicks K.A."/>
            <person name="Hugh J."/>
            <person name="Lohr M."/>
            <person name="Mayer K."/>
            <person name="Melkozernov A."/>
            <person name="Murata T."/>
            <person name="Nelson D."/>
            <person name="Pils B."/>
            <person name="Prigge M."/>
            <person name="Reiss B."/>
            <person name="Renner T."/>
            <person name="Rombauts S."/>
            <person name="Rushton P."/>
            <person name="Sanderfoot A."/>
            <person name="Schween G."/>
            <person name="Shiu S.-H."/>
            <person name="Stueber K."/>
            <person name="Theodoulou F.L."/>
            <person name="Tu H."/>
            <person name="Van de Peer Y."/>
            <person name="Verrier P.J."/>
            <person name="Waters E."/>
            <person name="Wood A."/>
            <person name="Yang L."/>
            <person name="Cove D."/>
            <person name="Cuming A."/>
            <person name="Hasebe M."/>
            <person name="Lucas S."/>
            <person name="Mishler D.B."/>
            <person name="Reski R."/>
            <person name="Grigoriev I."/>
            <person name="Quatrano R.S."/>
            <person name="Boore J.L."/>
        </authorList>
    </citation>
    <scope>NUCLEOTIDE SEQUENCE [LARGE SCALE GENOMIC DNA]</scope>
    <source>
        <strain evidence="11 12">cv. Gransden 2004</strain>
    </source>
</reference>
<keyword evidence="12" id="KW-1185">Reference proteome</keyword>
<dbReference type="Pfam" id="PF01061">
    <property type="entry name" value="ABC2_membrane"/>
    <property type="match status" value="1"/>
</dbReference>
<dbReference type="EnsemblPlants" id="Pp3c9_19220V3.2">
    <property type="protein sequence ID" value="Pp3c9_19220V3.2"/>
    <property type="gene ID" value="Pp3c9_19220"/>
</dbReference>
<evidence type="ECO:0000256" key="3">
    <source>
        <dbReference type="ARBA" id="ARBA00022448"/>
    </source>
</evidence>
<dbReference type="OrthoDB" id="66620at2759"/>
<evidence type="ECO:0000256" key="7">
    <source>
        <dbReference type="ARBA" id="ARBA00022989"/>
    </source>
</evidence>
<comment type="subcellular location">
    <subcellularLocation>
        <location evidence="1">Membrane</location>
        <topology evidence="1">Multi-pass membrane protein</topology>
    </subcellularLocation>
</comment>
<dbReference type="KEGG" id="ppp:112286461"/>
<dbReference type="InterPro" id="IPR013525">
    <property type="entry name" value="ABC2_TM"/>
</dbReference>
<dbReference type="Gene3D" id="3.40.50.300">
    <property type="entry name" value="P-loop containing nucleotide triphosphate hydrolases"/>
    <property type="match status" value="1"/>
</dbReference>
<feature type="domain" description="ABC transporter" evidence="10">
    <location>
        <begin position="32"/>
        <end position="271"/>
    </location>
</feature>
<dbReference type="GO" id="GO:0005886">
    <property type="term" value="C:plasma membrane"/>
    <property type="evidence" value="ECO:0000318"/>
    <property type="project" value="GO_Central"/>
</dbReference>
<reference evidence="11" key="3">
    <citation type="submission" date="2020-12" db="UniProtKB">
        <authorList>
            <consortium name="EnsemblPlants"/>
        </authorList>
    </citation>
    <scope>IDENTIFICATION</scope>
</reference>
<keyword evidence="3" id="KW-0813">Transport</keyword>
<dbReference type="Gramene" id="Pp3c9_19220V3.3">
    <property type="protein sequence ID" value="Pp3c9_19220V3.3"/>
    <property type="gene ID" value="Pp3c9_19220"/>
</dbReference>
<reference evidence="11 12" key="2">
    <citation type="journal article" date="2018" name="Plant J.">
        <title>The Physcomitrella patens chromosome-scale assembly reveals moss genome structure and evolution.</title>
        <authorList>
            <person name="Lang D."/>
            <person name="Ullrich K.K."/>
            <person name="Murat F."/>
            <person name="Fuchs J."/>
            <person name="Jenkins J."/>
            <person name="Haas F.B."/>
            <person name="Piednoel M."/>
            <person name="Gundlach H."/>
            <person name="Van Bel M."/>
            <person name="Meyberg R."/>
            <person name="Vives C."/>
            <person name="Morata J."/>
            <person name="Symeonidi A."/>
            <person name="Hiss M."/>
            <person name="Muchero W."/>
            <person name="Kamisugi Y."/>
            <person name="Saleh O."/>
            <person name="Blanc G."/>
            <person name="Decker E.L."/>
            <person name="van Gessel N."/>
            <person name="Grimwood J."/>
            <person name="Hayes R.D."/>
            <person name="Graham S.W."/>
            <person name="Gunter L.E."/>
            <person name="McDaniel S.F."/>
            <person name="Hoernstein S.N.W."/>
            <person name="Larsson A."/>
            <person name="Li F.W."/>
            <person name="Perroud P.F."/>
            <person name="Phillips J."/>
            <person name="Ranjan P."/>
            <person name="Rokshar D.S."/>
            <person name="Rothfels C.J."/>
            <person name="Schneider L."/>
            <person name="Shu S."/>
            <person name="Stevenson D.W."/>
            <person name="Thummler F."/>
            <person name="Tillich M."/>
            <person name="Villarreal Aguilar J.C."/>
            <person name="Widiez T."/>
            <person name="Wong G.K."/>
            <person name="Wymore A."/>
            <person name="Zhang Y."/>
            <person name="Zimmer A.D."/>
            <person name="Quatrano R.S."/>
            <person name="Mayer K.F.X."/>
            <person name="Goodstein D."/>
            <person name="Casacuberta J.M."/>
            <person name="Vandepoele K."/>
            <person name="Reski R."/>
            <person name="Cuming A.C."/>
            <person name="Tuskan G.A."/>
            <person name="Maumus F."/>
            <person name="Salse J."/>
            <person name="Schmutz J."/>
            <person name="Rensing S.A."/>
        </authorList>
    </citation>
    <scope>NUCLEOTIDE SEQUENCE [LARGE SCALE GENOMIC DNA]</scope>
    <source>
        <strain evidence="11 12">cv. Gransden 2004</strain>
    </source>
</reference>
<dbReference type="InterPro" id="IPR003439">
    <property type="entry name" value="ABC_transporter-like_ATP-bd"/>
</dbReference>
<evidence type="ECO:0000256" key="5">
    <source>
        <dbReference type="ARBA" id="ARBA00022741"/>
    </source>
</evidence>
<feature type="transmembrane region" description="Helical" evidence="9">
    <location>
        <begin position="397"/>
        <end position="418"/>
    </location>
</feature>
<evidence type="ECO:0000256" key="2">
    <source>
        <dbReference type="ARBA" id="ARBA00005814"/>
    </source>
</evidence>
<dbReference type="PANTHER" id="PTHR48042:SF11">
    <property type="entry name" value="ABC TRANSPORTER G FAMILY MEMBER 11"/>
    <property type="match status" value="1"/>
</dbReference>
<dbReference type="InterPro" id="IPR003593">
    <property type="entry name" value="AAA+_ATPase"/>
</dbReference>
<protein>
    <recommendedName>
        <fullName evidence="10">ABC transporter domain-containing protein</fullName>
    </recommendedName>
</protein>
<name>A0A7I4FVY3_PHYPA</name>
<sequence>METCDMEDQMAKSMICCSGSNRAYITWTNLCVNVRSSAWGKGSSRPILVGATGYAEPGSILAIMGPSGSGKSTLLDALAGRLPPNAVLTGNILLNGESKATLSYGTAAYVTQEDVLIKTLTVKETLMYSAKLRLPEKTREGKEKIVDSTIQDMGLSDCQHICVGRAFARGLSGGEKRRLSIALQILNRPQLLFLDEPTSGLDSAAAYFVVQTLKNLARDGRTVISSIHQPSSEVFAQFDNLTLLSGGRTIFFGQSTHASEFFAASGYPCPSMRNPSDHYLQIINSDFDTVKNKLVDIVQTDSEMGNGSLSNFNQCPSPSGAITLGCLCRDIVAKSLSTAYGESNYAAATLSRITHIIKHSHNGGVVEGSKGRASFLHQCVTLTQRSFVNMSRDPGYFWLRVTMYIIVGICLGTICWRVGTQYSSIFARLGCMFSVAAFWTFMSIGGFPSFVEDMKVFQHERLSGHYGGAAFVVANTFASIPYLCLISLTSGTLVYFLSELHPGFDHYAYFIIMLFACLACVESLMMMVSSVVGENFLAGIVVGAGIQAMFMLLAGFFRPLRDLPKPIWRYPFSYIAFHTYAIRGLFENDFLGLSFENFLVDGKPVGPNLSGKYILEQLWGIEISQQGRWGNLAVIFGMIAIYRLLFLVFIKLNENLRPRLRMLAEAATFRINKKR</sequence>
<dbReference type="InterPro" id="IPR017871">
    <property type="entry name" value="ABC_transporter-like_CS"/>
</dbReference>